<feature type="compositionally biased region" description="Basic and acidic residues" evidence="7">
    <location>
        <begin position="351"/>
        <end position="369"/>
    </location>
</feature>
<dbReference type="InterPro" id="IPR020892">
    <property type="entry name" value="Cyclophilin-type_PPIase_CS"/>
</dbReference>
<comment type="subcellular location">
    <subcellularLocation>
        <location evidence="1">Nucleus</location>
    </subcellularLocation>
</comment>
<dbReference type="GO" id="GO:0071013">
    <property type="term" value="C:catalytic step 2 spliceosome"/>
    <property type="evidence" value="ECO:0007669"/>
    <property type="project" value="TreeGrafter"/>
</dbReference>
<dbReference type="PANTHER" id="PTHR45625">
    <property type="entry name" value="PEPTIDYL-PROLYL CIS-TRANS ISOMERASE-RELATED"/>
    <property type="match status" value="1"/>
</dbReference>
<gene>
    <name evidence="9" type="ORF">O3P69_000138</name>
</gene>
<dbReference type="Gene3D" id="2.40.100.10">
    <property type="entry name" value="Cyclophilin-like"/>
    <property type="match status" value="1"/>
</dbReference>
<accession>A0AAW0UXE1</accession>
<sequence>MSNIYIQEPASQGKVLLVTTAGDFDVELWSREAPKACRNFVQLCLEGYYDGTIFHRVVPEFIVQGGDPTGTGTGGESIYGKPFKDEFHTRLRFVRRGLVAMANAGPNDNASQFFFTLGQTPELQNKNTIFGKITGNTLYNLPRFEEGIIGKDDRPEYPHKIIKTEVLNNPFPDIVPRVKIENEVLEEDRKHKKKDKGTKNFKLLSFGDEAEEEEEEVLAATKNFSTKGNSAHDIAMDPTLSASTGKGLNNGTDALERIKKKLRREDSPEAEKTKAVEAVAAGDDLPERKEKEDVVEKGKEVVYRTMLEEEKRIKEEKMAEMKAEIRQLKQDLTGKKPREKPEVKEEEEDKDSTTVKEFKKERQKYEQARKQLPNKGASRESQTLALLQRFTAKMNQAVYNEPGPEKEEGEGDKEEGEESEEEESAGWMTHKFYFGTTDVVLAKDASTKDDHWYDVSDPRNALNKRRREDSARSSKRHHK</sequence>
<proteinExistence type="inferred from homology"/>
<dbReference type="Pfam" id="PF00160">
    <property type="entry name" value="Pro_isomerase"/>
    <property type="match status" value="1"/>
</dbReference>
<comment type="similarity">
    <text evidence="2">Belongs to the cyclophilin-type PPIase family.</text>
</comment>
<evidence type="ECO:0000256" key="3">
    <source>
        <dbReference type="ARBA" id="ARBA00023242"/>
    </source>
</evidence>
<dbReference type="PRINTS" id="PR00153">
    <property type="entry name" value="CSAPPISMRASE"/>
</dbReference>
<dbReference type="SUPFAM" id="SSF50891">
    <property type="entry name" value="Cyclophilin-like"/>
    <property type="match status" value="1"/>
</dbReference>
<dbReference type="InterPro" id="IPR029000">
    <property type="entry name" value="Cyclophilin-like_dom_sf"/>
</dbReference>
<feature type="region of interest" description="Disordered" evidence="7">
    <location>
        <begin position="445"/>
        <end position="479"/>
    </location>
</feature>
<dbReference type="PROSITE" id="PS00170">
    <property type="entry name" value="CSA_PPIASE_1"/>
    <property type="match status" value="1"/>
</dbReference>
<comment type="caution">
    <text evidence="9">The sequence shown here is derived from an EMBL/GenBank/DDBJ whole genome shotgun (WGS) entry which is preliminary data.</text>
</comment>
<evidence type="ECO:0000313" key="10">
    <source>
        <dbReference type="Proteomes" id="UP001487740"/>
    </source>
</evidence>
<dbReference type="GO" id="GO:0006457">
    <property type="term" value="P:protein folding"/>
    <property type="evidence" value="ECO:0007669"/>
    <property type="project" value="InterPro"/>
</dbReference>
<feature type="domain" description="PPIase cyclophilin-type" evidence="8">
    <location>
        <begin position="19"/>
        <end position="166"/>
    </location>
</feature>
<dbReference type="AlphaFoldDB" id="A0AAW0UXE1"/>
<dbReference type="PROSITE" id="PS50072">
    <property type="entry name" value="CSA_PPIASE_2"/>
    <property type="match status" value="1"/>
</dbReference>
<dbReference type="PANTHER" id="PTHR45625:SF6">
    <property type="entry name" value="SPLICEOSOME-ASSOCIATED PROTEIN CWC27 HOMOLOG"/>
    <property type="match status" value="1"/>
</dbReference>
<dbReference type="CDD" id="cd01925">
    <property type="entry name" value="cyclophilin_CeCYP16-like"/>
    <property type="match status" value="1"/>
</dbReference>
<dbReference type="InterPro" id="IPR044666">
    <property type="entry name" value="Cyclophilin_A-like"/>
</dbReference>
<evidence type="ECO:0000256" key="5">
    <source>
        <dbReference type="ARBA" id="ARBA00042090"/>
    </source>
</evidence>
<keyword evidence="10" id="KW-1185">Reference proteome</keyword>
<evidence type="ECO:0000256" key="4">
    <source>
        <dbReference type="ARBA" id="ARBA00040027"/>
    </source>
</evidence>
<protein>
    <recommendedName>
        <fullName evidence="4">Spliceosome-associated protein CWC27 homolog</fullName>
    </recommendedName>
    <alternativeName>
        <fullName evidence="5">Probable inactive peptidyl-prolyl cis-trans isomerase CWC27 homolog</fullName>
    </alternativeName>
</protein>
<evidence type="ECO:0000256" key="7">
    <source>
        <dbReference type="SAM" id="MobiDB-lite"/>
    </source>
</evidence>
<reference evidence="9 10" key="1">
    <citation type="submission" date="2023-03" db="EMBL/GenBank/DDBJ databases">
        <title>High-quality genome of Scylla paramamosain provides insights in environmental adaptation.</title>
        <authorList>
            <person name="Zhang L."/>
        </authorList>
    </citation>
    <scope>NUCLEOTIDE SEQUENCE [LARGE SCALE GENOMIC DNA]</scope>
    <source>
        <strain evidence="9">LZ_2023a</strain>
        <tissue evidence="9">Muscle</tissue>
    </source>
</reference>
<dbReference type="EMBL" id="JARAKH010000005">
    <property type="protein sequence ID" value="KAK8403868.1"/>
    <property type="molecule type" value="Genomic_DNA"/>
</dbReference>
<evidence type="ECO:0000256" key="6">
    <source>
        <dbReference type="ARBA" id="ARBA00046368"/>
    </source>
</evidence>
<comment type="subunit">
    <text evidence="6">Part of the activated spliceosome B/catalytic step 1 spliceosome, one of the forms of the spliceosome which has a well-formed active site but still cannot catalyze the branching reaction and is composed at least of 52 proteins, the U2, U5 and U6 snRNAs and the pre-mRNA. Recruited during early steps of activated spliceosome B maturation, it is probably one of the first proteins released from this complex as he matures to the spliceosome C complex. Component of the minor spliceosome, which splices U12-type introns.</text>
</comment>
<dbReference type="FunFam" id="2.40.100.10:FF:000007">
    <property type="entry name" value="Peptidyl-prolyl cis-trans isomerase CWC27 homolog"/>
    <property type="match status" value="1"/>
</dbReference>
<keyword evidence="3" id="KW-0539">Nucleus</keyword>
<dbReference type="Proteomes" id="UP001487740">
    <property type="component" value="Unassembled WGS sequence"/>
</dbReference>
<evidence type="ECO:0000259" key="8">
    <source>
        <dbReference type="PROSITE" id="PS50072"/>
    </source>
</evidence>
<evidence type="ECO:0000256" key="1">
    <source>
        <dbReference type="ARBA" id="ARBA00004123"/>
    </source>
</evidence>
<dbReference type="GO" id="GO:0003755">
    <property type="term" value="F:peptidyl-prolyl cis-trans isomerase activity"/>
    <property type="evidence" value="ECO:0007669"/>
    <property type="project" value="InterPro"/>
</dbReference>
<feature type="region of interest" description="Disordered" evidence="7">
    <location>
        <begin position="324"/>
        <end position="429"/>
    </location>
</feature>
<evidence type="ECO:0000256" key="2">
    <source>
        <dbReference type="ARBA" id="ARBA00007365"/>
    </source>
</evidence>
<dbReference type="InterPro" id="IPR002130">
    <property type="entry name" value="Cyclophilin-type_PPIase_dom"/>
</dbReference>
<feature type="compositionally biased region" description="Acidic residues" evidence="7">
    <location>
        <begin position="407"/>
        <end position="424"/>
    </location>
</feature>
<evidence type="ECO:0000313" key="9">
    <source>
        <dbReference type="EMBL" id="KAK8403868.1"/>
    </source>
</evidence>
<name>A0AAW0UXE1_SCYPA</name>
<feature type="compositionally biased region" description="Basic and acidic residues" evidence="7">
    <location>
        <begin position="324"/>
        <end position="343"/>
    </location>
</feature>
<feature type="compositionally biased region" description="Basic and acidic residues" evidence="7">
    <location>
        <begin position="445"/>
        <end position="457"/>
    </location>
</feature>
<organism evidence="9 10">
    <name type="scientific">Scylla paramamosain</name>
    <name type="common">Mud crab</name>
    <dbReference type="NCBI Taxonomy" id="85552"/>
    <lineage>
        <taxon>Eukaryota</taxon>
        <taxon>Metazoa</taxon>
        <taxon>Ecdysozoa</taxon>
        <taxon>Arthropoda</taxon>
        <taxon>Crustacea</taxon>
        <taxon>Multicrustacea</taxon>
        <taxon>Malacostraca</taxon>
        <taxon>Eumalacostraca</taxon>
        <taxon>Eucarida</taxon>
        <taxon>Decapoda</taxon>
        <taxon>Pleocyemata</taxon>
        <taxon>Brachyura</taxon>
        <taxon>Eubrachyura</taxon>
        <taxon>Portunoidea</taxon>
        <taxon>Portunidae</taxon>
        <taxon>Portuninae</taxon>
        <taxon>Scylla</taxon>
    </lineage>
</organism>